<evidence type="ECO:0000313" key="1">
    <source>
        <dbReference type="EMBL" id="KIR81541.1"/>
    </source>
</evidence>
<gene>
    <name evidence="1" type="ORF">I306_01381</name>
</gene>
<dbReference type="Proteomes" id="UP000054272">
    <property type="component" value="Unassembled WGS sequence"/>
</dbReference>
<proteinExistence type="predicted"/>
<evidence type="ECO:0000313" key="2">
    <source>
        <dbReference type="Proteomes" id="UP000054272"/>
    </source>
</evidence>
<dbReference type="EMBL" id="KN848594">
    <property type="protein sequence ID" value="KIR81541.1"/>
    <property type="molecule type" value="Genomic_DNA"/>
</dbReference>
<name>A0ABR5C0X6_9TREE</name>
<protein>
    <submittedName>
        <fullName evidence="1">Uncharacterized protein</fullName>
    </submittedName>
</protein>
<sequence length="134" mass="15054">MEETVQFAELGKELGRRRILRTGRSKEVKVKMPLTTQKPGSGQDEEDIKPYIADLEEKERLVVHVRRVTEEVNFENEEIIVICDSGSESENGDGIEMLRVMPTDIADVGVVTPVSVMPDAQSRRAANKGRTRTE</sequence>
<keyword evidence="2" id="KW-1185">Reference proteome</keyword>
<organism evidence="1 2">
    <name type="scientific">Cryptococcus gattii EJB2</name>
    <dbReference type="NCBI Taxonomy" id="1296103"/>
    <lineage>
        <taxon>Eukaryota</taxon>
        <taxon>Fungi</taxon>
        <taxon>Dikarya</taxon>
        <taxon>Basidiomycota</taxon>
        <taxon>Agaricomycotina</taxon>
        <taxon>Tremellomycetes</taxon>
        <taxon>Tremellales</taxon>
        <taxon>Cryptococcaceae</taxon>
        <taxon>Cryptococcus</taxon>
        <taxon>Cryptococcus gattii species complex</taxon>
    </lineage>
</organism>
<accession>A0ABR5C0X6</accession>
<reference evidence="1 2" key="1">
    <citation type="submission" date="2015-01" db="EMBL/GenBank/DDBJ databases">
        <title>The Genome Sequence of Cryptococcus gattii EJB2.</title>
        <authorList>
            <consortium name="The Broad Institute Genomics Platform"/>
            <person name="Cuomo C."/>
            <person name="Litvintseva A."/>
            <person name="Chen Y."/>
            <person name="Heitman J."/>
            <person name="Sun S."/>
            <person name="Springer D."/>
            <person name="Dromer F."/>
            <person name="Young S."/>
            <person name="Zeng Q."/>
            <person name="Gargeya S."/>
            <person name="Abouelleil A."/>
            <person name="Alvarado L."/>
            <person name="Chapman S.B."/>
            <person name="Gainer-Dewar J."/>
            <person name="Goldberg J."/>
            <person name="Griggs A."/>
            <person name="Gujja S."/>
            <person name="Hansen M."/>
            <person name="Howarth C."/>
            <person name="Imamovic A."/>
            <person name="Larimer J."/>
            <person name="Murphy C."/>
            <person name="Naylor J."/>
            <person name="Pearson M."/>
            <person name="Priest M."/>
            <person name="Roberts A."/>
            <person name="Saif S."/>
            <person name="Shea T."/>
            <person name="Sykes S."/>
            <person name="Wortman J."/>
            <person name="Nusbaum C."/>
            <person name="Birren B."/>
        </authorList>
    </citation>
    <scope>NUCLEOTIDE SEQUENCE [LARGE SCALE GENOMIC DNA]</scope>
    <source>
        <strain evidence="1 2">EJB2</strain>
    </source>
</reference>